<evidence type="ECO:0000259" key="9">
    <source>
        <dbReference type="PROSITE" id="PS50235"/>
    </source>
</evidence>
<sequence length="352" mass="37997">MFYKYLNSSAVDSQRSISSLPNTTDDVASSTDDAMTSTDDTTDVISSAIKLKREESLGPGGMPTPSIQTTVPLDGTTTSISLPDAPTCSSSASSAYSTGTLATSNGPLSNYPMSNGVVVPPSPLIGSIYQNQAIVSSGSLPIPPVQRHHNRRKNTFNNVTDEDESSGSGDESEGSVSGDSFISPSSTPPEEMGSRQQLTASTNSNLSPYTPTTTHNPITGPQPAPVTMEKLPRPPKPVIMRPAYKRYLIATPPPVLVVHLKRFQQIAKTHLISFSHGFKKLDDCVTFPESLDLTPFLAARKEDYEWGKRRKDRVDGGKRRNGEERCTYAVVHIGNMLGGHYVAYTALFTIAW</sequence>
<evidence type="ECO:0000256" key="5">
    <source>
        <dbReference type="ARBA" id="ARBA00022786"/>
    </source>
</evidence>
<keyword evidence="7" id="KW-0788">Thiol protease</keyword>
<feature type="domain" description="USP" evidence="9">
    <location>
        <begin position="1"/>
        <end position="352"/>
    </location>
</feature>
<accession>A0A0C9X978</accession>
<proteinExistence type="inferred from homology"/>
<dbReference type="GO" id="GO:0005829">
    <property type="term" value="C:cytosol"/>
    <property type="evidence" value="ECO:0007669"/>
    <property type="project" value="TreeGrafter"/>
</dbReference>
<dbReference type="Gene3D" id="3.90.70.10">
    <property type="entry name" value="Cysteine proteinases"/>
    <property type="match status" value="1"/>
</dbReference>
<feature type="compositionally biased region" description="Polar residues" evidence="8">
    <location>
        <begin position="194"/>
        <end position="219"/>
    </location>
</feature>
<dbReference type="InterPro" id="IPR050164">
    <property type="entry name" value="Peptidase_C19"/>
</dbReference>
<evidence type="ECO:0000256" key="8">
    <source>
        <dbReference type="SAM" id="MobiDB-lite"/>
    </source>
</evidence>
<dbReference type="STRING" id="1095629.A0A0C9X978"/>
<dbReference type="InterPro" id="IPR028889">
    <property type="entry name" value="USP"/>
</dbReference>
<feature type="region of interest" description="Disordered" evidence="8">
    <location>
        <begin position="1"/>
        <end position="40"/>
    </location>
</feature>
<feature type="compositionally biased region" description="Low complexity" evidence="8">
    <location>
        <begin position="23"/>
        <end position="39"/>
    </location>
</feature>
<dbReference type="PANTHER" id="PTHR24006:SF888">
    <property type="entry name" value="UBIQUITIN CARBOXYL-TERMINAL HYDROLASE 30"/>
    <property type="match status" value="1"/>
</dbReference>
<dbReference type="Pfam" id="PF00443">
    <property type="entry name" value="UCH"/>
    <property type="match status" value="1"/>
</dbReference>
<evidence type="ECO:0000256" key="4">
    <source>
        <dbReference type="ARBA" id="ARBA00022670"/>
    </source>
</evidence>
<keyword evidence="4" id="KW-0645">Protease</keyword>
<dbReference type="AlphaFoldDB" id="A0A0C9X978"/>
<dbReference type="SUPFAM" id="SSF54001">
    <property type="entry name" value="Cysteine proteinases"/>
    <property type="match status" value="1"/>
</dbReference>
<dbReference type="GO" id="GO:0005634">
    <property type="term" value="C:nucleus"/>
    <property type="evidence" value="ECO:0007669"/>
    <property type="project" value="TreeGrafter"/>
</dbReference>
<evidence type="ECO:0000256" key="7">
    <source>
        <dbReference type="ARBA" id="ARBA00022807"/>
    </source>
</evidence>
<keyword evidence="5" id="KW-0833">Ubl conjugation pathway</keyword>
<dbReference type="EC" id="3.4.19.12" evidence="3"/>
<dbReference type="HOGENOM" id="CLU_787698_0_0_1"/>
<keyword evidence="6" id="KW-0378">Hydrolase</keyword>
<evidence type="ECO:0000256" key="6">
    <source>
        <dbReference type="ARBA" id="ARBA00022801"/>
    </source>
</evidence>
<organism evidence="10 11">
    <name type="scientific">Laccaria amethystina LaAM-08-1</name>
    <dbReference type="NCBI Taxonomy" id="1095629"/>
    <lineage>
        <taxon>Eukaryota</taxon>
        <taxon>Fungi</taxon>
        <taxon>Dikarya</taxon>
        <taxon>Basidiomycota</taxon>
        <taxon>Agaricomycotina</taxon>
        <taxon>Agaricomycetes</taxon>
        <taxon>Agaricomycetidae</taxon>
        <taxon>Agaricales</taxon>
        <taxon>Agaricineae</taxon>
        <taxon>Hydnangiaceae</taxon>
        <taxon>Laccaria</taxon>
    </lineage>
</organism>
<reference evidence="10 11" key="1">
    <citation type="submission" date="2014-04" db="EMBL/GenBank/DDBJ databases">
        <authorList>
            <consortium name="DOE Joint Genome Institute"/>
            <person name="Kuo A."/>
            <person name="Kohler A."/>
            <person name="Nagy L.G."/>
            <person name="Floudas D."/>
            <person name="Copeland A."/>
            <person name="Barry K.W."/>
            <person name="Cichocki N."/>
            <person name="Veneault-Fourrey C."/>
            <person name="LaButti K."/>
            <person name="Lindquist E.A."/>
            <person name="Lipzen A."/>
            <person name="Lundell T."/>
            <person name="Morin E."/>
            <person name="Murat C."/>
            <person name="Sun H."/>
            <person name="Tunlid A."/>
            <person name="Henrissat B."/>
            <person name="Grigoriev I.V."/>
            <person name="Hibbett D.S."/>
            <person name="Martin F."/>
            <person name="Nordberg H.P."/>
            <person name="Cantor M.N."/>
            <person name="Hua S.X."/>
        </authorList>
    </citation>
    <scope>NUCLEOTIDE SEQUENCE [LARGE SCALE GENOMIC DNA]</scope>
    <source>
        <strain evidence="10 11">LaAM-08-1</strain>
    </source>
</reference>
<comment type="similarity">
    <text evidence="2">Belongs to the peptidase C19 family.</text>
</comment>
<feature type="region of interest" description="Disordered" evidence="8">
    <location>
        <begin position="140"/>
        <end position="237"/>
    </location>
</feature>
<feature type="compositionally biased region" description="Polar residues" evidence="8">
    <location>
        <begin position="1"/>
        <end position="22"/>
    </location>
</feature>
<dbReference type="OrthoDB" id="420187at2759"/>
<keyword evidence="11" id="KW-1185">Reference proteome</keyword>
<dbReference type="InterPro" id="IPR001394">
    <property type="entry name" value="Peptidase_C19_UCH"/>
</dbReference>
<dbReference type="EMBL" id="KN838605">
    <property type="protein sequence ID" value="KIK01526.1"/>
    <property type="molecule type" value="Genomic_DNA"/>
</dbReference>
<evidence type="ECO:0000313" key="10">
    <source>
        <dbReference type="EMBL" id="KIK01526.1"/>
    </source>
</evidence>
<evidence type="ECO:0000256" key="2">
    <source>
        <dbReference type="ARBA" id="ARBA00009085"/>
    </source>
</evidence>
<dbReference type="InterPro" id="IPR038765">
    <property type="entry name" value="Papain-like_cys_pep_sf"/>
</dbReference>
<comment type="catalytic activity">
    <reaction evidence="1">
        <text>Thiol-dependent hydrolysis of ester, thioester, amide, peptide and isopeptide bonds formed by the C-terminal Gly of ubiquitin (a 76-residue protein attached to proteins as an intracellular targeting signal).</text>
        <dbReference type="EC" id="3.4.19.12"/>
    </reaction>
</comment>
<evidence type="ECO:0000256" key="1">
    <source>
        <dbReference type="ARBA" id="ARBA00000707"/>
    </source>
</evidence>
<evidence type="ECO:0000256" key="3">
    <source>
        <dbReference type="ARBA" id="ARBA00012759"/>
    </source>
</evidence>
<name>A0A0C9X978_9AGAR</name>
<evidence type="ECO:0000313" key="11">
    <source>
        <dbReference type="Proteomes" id="UP000054477"/>
    </source>
</evidence>
<gene>
    <name evidence="10" type="ORF">K443DRAFT_563928</name>
</gene>
<dbReference type="PANTHER" id="PTHR24006">
    <property type="entry name" value="UBIQUITIN CARBOXYL-TERMINAL HYDROLASE"/>
    <property type="match status" value="1"/>
</dbReference>
<dbReference type="Proteomes" id="UP000054477">
    <property type="component" value="Unassembled WGS sequence"/>
</dbReference>
<dbReference type="GO" id="GO:0006508">
    <property type="term" value="P:proteolysis"/>
    <property type="evidence" value="ECO:0007669"/>
    <property type="project" value="UniProtKB-KW"/>
</dbReference>
<feature type="compositionally biased region" description="Acidic residues" evidence="8">
    <location>
        <begin position="160"/>
        <end position="173"/>
    </location>
</feature>
<dbReference type="GO" id="GO:0004843">
    <property type="term" value="F:cysteine-type deubiquitinase activity"/>
    <property type="evidence" value="ECO:0007669"/>
    <property type="project" value="UniProtKB-EC"/>
</dbReference>
<protein>
    <recommendedName>
        <fullName evidence="3">ubiquitinyl hydrolase 1</fullName>
        <ecNumber evidence="3">3.4.19.12</ecNumber>
    </recommendedName>
</protein>
<reference evidence="11" key="2">
    <citation type="submission" date="2015-01" db="EMBL/GenBank/DDBJ databases">
        <title>Evolutionary Origins and Diversification of the Mycorrhizal Mutualists.</title>
        <authorList>
            <consortium name="DOE Joint Genome Institute"/>
            <consortium name="Mycorrhizal Genomics Consortium"/>
            <person name="Kohler A."/>
            <person name="Kuo A."/>
            <person name="Nagy L.G."/>
            <person name="Floudas D."/>
            <person name="Copeland A."/>
            <person name="Barry K.W."/>
            <person name="Cichocki N."/>
            <person name="Veneault-Fourrey C."/>
            <person name="LaButti K."/>
            <person name="Lindquist E.A."/>
            <person name="Lipzen A."/>
            <person name="Lundell T."/>
            <person name="Morin E."/>
            <person name="Murat C."/>
            <person name="Riley R."/>
            <person name="Ohm R."/>
            <person name="Sun H."/>
            <person name="Tunlid A."/>
            <person name="Henrissat B."/>
            <person name="Grigoriev I.V."/>
            <person name="Hibbett D.S."/>
            <person name="Martin F."/>
        </authorList>
    </citation>
    <scope>NUCLEOTIDE SEQUENCE [LARGE SCALE GENOMIC DNA]</scope>
    <source>
        <strain evidence="11">LaAM-08-1</strain>
    </source>
</reference>
<dbReference type="PROSITE" id="PS50235">
    <property type="entry name" value="USP_3"/>
    <property type="match status" value="1"/>
</dbReference>
<dbReference type="GO" id="GO:0016579">
    <property type="term" value="P:protein deubiquitination"/>
    <property type="evidence" value="ECO:0007669"/>
    <property type="project" value="InterPro"/>
</dbReference>